<dbReference type="RefSeq" id="WP_188409457.1">
    <property type="nucleotide sequence ID" value="NZ_BMCP01000002.1"/>
</dbReference>
<dbReference type="EMBL" id="BMCP01000002">
    <property type="protein sequence ID" value="GGE41476.1"/>
    <property type="molecule type" value="Genomic_DNA"/>
</dbReference>
<sequence length="349" mass="39314">MKKTALVVGATGVSGRALIDHLDKQPDWSVIGVSRKPPYFPTKARFVSADLMDPRSCEENLGGLSEVTHVFYTAYLDNKVIAETRAPNARMFENFLPVIEKAAPNLQHVCLLQGTKYYGQYLGPFKTPAKESDPRISVPHFYYDQQDLVMKSSEGKGWSWSAARPHVICGFALGNPLNLITTIATYATLLKEMGEPFTFPGKPGAFTSIYQATDAALLARAMVWMSTTPDCANEAFNITNGDFFRYQNLWPVFARHFGLEPGGVETVDMPSRMAGKEKLWDEIVAKHGLQKHPLSQLVNWNFANYAFSNDWDVMSDTTKCRKFGFLEFIDSEEMFLDQFRYLQSEKIVP</sequence>
<dbReference type="PANTHER" id="PTHR32487:SF0">
    <property type="entry name" value="3-OXO-DELTA(4,5)-STEROID 5-BETA-REDUCTASE"/>
    <property type="match status" value="1"/>
</dbReference>
<dbReference type="PANTHER" id="PTHR32487">
    <property type="entry name" value="3-OXO-DELTA(4,5)-STEROID 5-BETA-REDUCTASE"/>
    <property type="match status" value="1"/>
</dbReference>
<name>A0A8J2YGU6_9RHOB</name>
<reference evidence="2" key="2">
    <citation type="submission" date="2020-09" db="EMBL/GenBank/DDBJ databases">
        <authorList>
            <person name="Sun Q."/>
            <person name="Sedlacek I."/>
        </authorList>
    </citation>
    <scope>NUCLEOTIDE SEQUENCE</scope>
    <source>
        <strain evidence="2">CCM 7684</strain>
    </source>
</reference>
<gene>
    <name evidence="2" type="ORF">GCM10007276_18550</name>
</gene>
<protein>
    <recommendedName>
        <fullName evidence="1">PRISE-like Rossmann-fold domain-containing protein</fullName>
    </recommendedName>
</protein>
<feature type="domain" description="PRISE-like Rossmann-fold" evidence="1">
    <location>
        <begin position="59"/>
        <end position="349"/>
    </location>
</feature>
<keyword evidence="3" id="KW-1185">Reference proteome</keyword>
<evidence type="ECO:0000313" key="2">
    <source>
        <dbReference type="EMBL" id="GGE41476.1"/>
    </source>
</evidence>
<dbReference type="Pfam" id="PF22917">
    <property type="entry name" value="PRISE"/>
    <property type="match status" value="1"/>
</dbReference>
<dbReference type="SUPFAM" id="SSF51735">
    <property type="entry name" value="NAD(P)-binding Rossmann-fold domains"/>
    <property type="match status" value="1"/>
</dbReference>
<dbReference type="AlphaFoldDB" id="A0A8J2YGU6"/>
<evidence type="ECO:0000259" key="1">
    <source>
        <dbReference type="Pfam" id="PF22917"/>
    </source>
</evidence>
<evidence type="ECO:0000313" key="3">
    <source>
        <dbReference type="Proteomes" id="UP000602745"/>
    </source>
</evidence>
<dbReference type="Proteomes" id="UP000602745">
    <property type="component" value="Unassembled WGS sequence"/>
</dbReference>
<proteinExistence type="predicted"/>
<dbReference type="CDD" id="cd08948">
    <property type="entry name" value="5beta-POR_like_SDR_a"/>
    <property type="match status" value="1"/>
</dbReference>
<dbReference type="InterPro" id="IPR036291">
    <property type="entry name" value="NAD(P)-bd_dom_sf"/>
</dbReference>
<comment type="caution">
    <text evidence="2">The sequence shown here is derived from an EMBL/GenBank/DDBJ whole genome shotgun (WGS) entry which is preliminary data.</text>
</comment>
<accession>A0A8J2YGU6</accession>
<reference evidence="2" key="1">
    <citation type="journal article" date="2014" name="Int. J. Syst. Evol. Microbiol.">
        <title>Complete genome sequence of Corynebacterium casei LMG S-19264T (=DSM 44701T), isolated from a smear-ripened cheese.</title>
        <authorList>
            <consortium name="US DOE Joint Genome Institute (JGI-PGF)"/>
            <person name="Walter F."/>
            <person name="Albersmeier A."/>
            <person name="Kalinowski J."/>
            <person name="Ruckert C."/>
        </authorList>
    </citation>
    <scope>NUCLEOTIDE SEQUENCE</scope>
    <source>
        <strain evidence="2">CCM 7684</strain>
    </source>
</reference>
<dbReference type="Gene3D" id="3.40.50.720">
    <property type="entry name" value="NAD(P)-binding Rossmann-like Domain"/>
    <property type="match status" value="1"/>
</dbReference>
<organism evidence="2 3">
    <name type="scientific">Agaricicola taiwanensis</name>
    <dbReference type="NCBI Taxonomy" id="591372"/>
    <lineage>
        <taxon>Bacteria</taxon>
        <taxon>Pseudomonadati</taxon>
        <taxon>Pseudomonadota</taxon>
        <taxon>Alphaproteobacteria</taxon>
        <taxon>Rhodobacterales</taxon>
        <taxon>Paracoccaceae</taxon>
        <taxon>Agaricicola</taxon>
    </lineage>
</organism>
<dbReference type="InterPro" id="IPR055222">
    <property type="entry name" value="PRISE-like_Rossmann-fold"/>
</dbReference>